<dbReference type="Gene3D" id="1.10.3720.10">
    <property type="entry name" value="MetI-like"/>
    <property type="match status" value="1"/>
</dbReference>
<dbReference type="GO" id="GO:0055085">
    <property type="term" value="P:transmembrane transport"/>
    <property type="evidence" value="ECO:0007669"/>
    <property type="project" value="InterPro"/>
</dbReference>
<feature type="transmembrane region" description="Helical" evidence="7">
    <location>
        <begin position="281"/>
        <end position="307"/>
    </location>
</feature>
<evidence type="ECO:0000256" key="2">
    <source>
        <dbReference type="ARBA" id="ARBA00022448"/>
    </source>
</evidence>
<evidence type="ECO:0000313" key="9">
    <source>
        <dbReference type="EMBL" id="GAQ24596.1"/>
    </source>
</evidence>
<keyword evidence="5 7" id="KW-1133">Transmembrane helix</keyword>
<evidence type="ECO:0000256" key="1">
    <source>
        <dbReference type="ARBA" id="ARBA00004651"/>
    </source>
</evidence>
<evidence type="ECO:0000256" key="5">
    <source>
        <dbReference type="ARBA" id="ARBA00022989"/>
    </source>
</evidence>
<feature type="transmembrane region" description="Helical" evidence="7">
    <location>
        <begin position="239"/>
        <end position="261"/>
    </location>
</feature>
<evidence type="ECO:0000259" key="8">
    <source>
        <dbReference type="PROSITE" id="PS50928"/>
    </source>
</evidence>
<dbReference type="Proteomes" id="UP000062160">
    <property type="component" value="Unassembled WGS sequence"/>
</dbReference>
<keyword evidence="6 7" id="KW-0472">Membrane</keyword>
<dbReference type="CDD" id="cd06261">
    <property type="entry name" value="TM_PBP2"/>
    <property type="match status" value="1"/>
</dbReference>
<dbReference type="SUPFAM" id="SSF161098">
    <property type="entry name" value="MetI-like"/>
    <property type="match status" value="1"/>
</dbReference>
<dbReference type="RefSeq" id="WP_059031645.1">
    <property type="nucleotide sequence ID" value="NZ_BSDN01000009.1"/>
</dbReference>
<protein>
    <submittedName>
        <fullName evidence="9">Peptide/nickel transport system permease protein</fullName>
    </submittedName>
</protein>
<evidence type="ECO:0000313" key="10">
    <source>
        <dbReference type="Proteomes" id="UP000062160"/>
    </source>
</evidence>
<name>A0A0U9HFD0_9FIRM</name>
<dbReference type="Pfam" id="PF19300">
    <property type="entry name" value="BPD_transp_1_N"/>
    <property type="match status" value="1"/>
</dbReference>
<keyword evidence="2 7" id="KW-0813">Transport</keyword>
<evidence type="ECO:0000256" key="6">
    <source>
        <dbReference type="ARBA" id="ARBA00023136"/>
    </source>
</evidence>
<feature type="domain" description="ABC transmembrane type-1" evidence="8">
    <location>
        <begin position="95"/>
        <end position="304"/>
    </location>
</feature>
<accession>A0A0U9HFD0</accession>
<keyword evidence="10" id="KW-1185">Reference proteome</keyword>
<organism evidence="9">
    <name type="scientific">Tepidanaerobacter syntrophicus</name>
    <dbReference type="NCBI Taxonomy" id="224999"/>
    <lineage>
        <taxon>Bacteria</taxon>
        <taxon>Bacillati</taxon>
        <taxon>Bacillota</taxon>
        <taxon>Clostridia</taxon>
        <taxon>Thermosediminibacterales</taxon>
        <taxon>Tepidanaerobacteraceae</taxon>
        <taxon>Tepidanaerobacter</taxon>
    </lineage>
</organism>
<dbReference type="OrthoDB" id="9773221at2"/>
<dbReference type="EMBL" id="DF976999">
    <property type="protein sequence ID" value="GAQ24596.1"/>
    <property type="molecule type" value="Genomic_DNA"/>
</dbReference>
<feature type="transmembrane region" description="Helical" evidence="7">
    <location>
        <begin position="12"/>
        <end position="30"/>
    </location>
</feature>
<dbReference type="InterPro" id="IPR035906">
    <property type="entry name" value="MetI-like_sf"/>
</dbReference>
<feature type="transmembrane region" description="Helical" evidence="7">
    <location>
        <begin position="177"/>
        <end position="199"/>
    </location>
</feature>
<comment type="subcellular location">
    <subcellularLocation>
        <location evidence="1 7">Cell membrane</location>
        <topology evidence="1 7">Multi-pass membrane protein</topology>
    </subcellularLocation>
</comment>
<dbReference type="AlphaFoldDB" id="A0A0U9HFD0"/>
<keyword evidence="3" id="KW-1003">Cell membrane</keyword>
<reference evidence="9" key="1">
    <citation type="journal article" date="2016" name="Genome Announc.">
        <title>Draft Genome Sequence of the Syntrophic Lactate-Degrading Bacterium Tepidanaerobacter syntrophicus JLT.</title>
        <authorList>
            <person name="Matsuura N."/>
            <person name="Ohashi A."/>
            <person name="Tourlousse D.M."/>
            <person name="Sekiguchi Y."/>
        </authorList>
    </citation>
    <scope>NUCLEOTIDE SEQUENCE [LARGE SCALE GENOMIC DNA]</scope>
    <source>
        <strain evidence="9">JL</strain>
    </source>
</reference>
<dbReference type="GO" id="GO:0005886">
    <property type="term" value="C:plasma membrane"/>
    <property type="evidence" value="ECO:0007669"/>
    <property type="project" value="UniProtKB-SubCell"/>
</dbReference>
<dbReference type="InterPro" id="IPR045621">
    <property type="entry name" value="BPD_transp_1_N"/>
</dbReference>
<feature type="transmembrane region" description="Helical" evidence="7">
    <location>
        <begin position="133"/>
        <end position="157"/>
    </location>
</feature>
<feature type="transmembrane region" description="Helical" evidence="7">
    <location>
        <begin position="99"/>
        <end position="121"/>
    </location>
</feature>
<evidence type="ECO:0000256" key="7">
    <source>
        <dbReference type="RuleBase" id="RU363032"/>
    </source>
</evidence>
<dbReference type="STRING" id="224999.GCA_001485475_00596"/>
<gene>
    <name evidence="9" type="ORF">TSYNT_5443</name>
</gene>
<keyword evidence="4 7" id="KW-0812">Transmembrane</keyword>
<sequence length="323" mass="35511">MLKYILKRLVEILPTLFVVALITFFVTRIIPGDPASVMLGPQASVEAVEKMRVKLGLNESIPKQFLIYMNDILHGNFGTSFYYNEPVTLLILERFPNTVILAAASMILALLVGIPIGVISATKQYSIFDYVTMVLALIGVSMPIFWLGLMMVLTFSVNLGWLPSTGMGSMSKGIMDVIKHLILPSVCLATIPAAMFARITRSSMLDIIRQDYIKTARAKGLRESVVIWKHAFKNALPPIITVVGIELASLLSGAILTETIFSWPGMGKMVVDAIEKRDYGLVQGSVLFIALIYVITNLIVDILYAVVNPRIRYTKTSEHGGGA</sequence>
<comment type="similarity">
    <text evidence="7">Belongs to the binding-protein-dependent transport system permease family.</text>
</comment>
<dbReference type="Pfam" id="PF00528">
    <property type="entry name" value="BPD_transp_1"/>
    <property type="match status" value="1"/>
</dbReference>
<proteinExistence type="inferred from homology"/>
<dbReference type="PROSITE" id="PS50928">
    <property type="entry name" value="ABC_TM1"/>
    <property type="match status" value="1"/>
</dbReference>
<dbReference type="PANTHER" id="PTHR43163:SF6">
    <property type="entry name" value="DIPEPTIDE TRANSPORT SYSTEM PERMEASE PROTEIN DPPB-RELATED"/>
    <property type="match status" value="1"/>
</dbReference>
<dbReference type="InterPro" id="IPR000515">
    <property type="entry name" value="MetI-like"/>
</dbReference>
<dbReference type="PANTHER" id="PTHR43163">
    <property type="entry name" value="DIPEPTIDE TRANSPORT SYSTEM PERMEASE PROTEIN DPPB-RELATED"/>
    <property type="match status" value="1"/>
</dbReference>
<evidence type="ECO:0000256" key="4">
    <source>
        <dbReference type="ARBA" id="ARBA00022692"/>
    </source>
</evidence>
<evidence type="ECO:0000256" key="3">
    <source>
        <dbReference type="ARBA" id="ARBA00022475"/>
    </source>
</evidence>